<dbReference type="InterPro" id="IPR036047">
    <property type="entry name" value="F-box-like_dom_sf"/>
</dbReference>
<accession>A0A5J9SSH9</accession>
<dbReference type="CDD" id="cd22157">
    <property type="entry name" value="F-box_AtFBW1-like"/>
    <property type="match status" value="1"/>
</dbReference>
<evidence type="ECO:0000259" key="2">
    <source>
        <dbReference type="Pfam" id="PF08268"/>
    </source>
</evidence>
<evidence type="ECO:0000313" key="3">
    <source>
        <dbReference type="EMBL" id="TVU01930.1"/>
    </source>
</evidence>
<dbReference type="Pfam" id="PF08268">
    <property type="entry name" value="FBA_3"/>
    <property type="match status" value="1"/>
</dbReference>
<name>A0A5J9SSH9_9POAL</name>
<dbReference type="SUPFAM" id="SSF81383">
    <property type="entry name" value="F-box domain"/>
    <property type="match status" value="1"/>
</dbReference>
<dbReference type="NCBIfam" id="TIGR01640">
    <property type="entry name" value="F_box_assoc_1"/>
    <property type="match status" value="1"/>
</dbReference>
<feature type="non-terminal residue" evidence="3">
    <location>
        <position position="1"/>
    </location>
</feature>
<dbReference type="InterPro" id="IPR001810">
    <property type="entry name" value="F-box_dom"/>
</dbReference>
<evidence type="ECO:0000259" key="1">
    <source>
        <dbReference type="Pfam" id="PF00646"/>
    </source>
</evidence>
<proteinExistence type="predicted"/>
<dbReference type="EMBL" id="RWGY01000366">
    <property type="protein sequence ID" value="TVU01930.1"/>
    <property type="molecule type" value="Genomic_DNA"/>
</dbReference>
<organism evidence="3 4">
    <name type="scientific">Eragrostis curvula</name>
    <name type="common">weeping love grass</name>
    <dbReference type="NCBI Taxonomy" id="38414"/>
    <lineage>
        <taxon>Eukaryota</taxon>
        <taxon>Viridiplantae</taxon>
        <taxon>Streptophyta</taxon>
        <taxon>Embryophyta</taxon>
        <taxon>Tracheophyta</taxon>
        <taxon>Spermatophyta</taxon>
        <taxon>Magnoliopsida</taxon>
        <taxon>Liliopsida</taxon>
        <taxon>Poales</taxon>
        <taxon>Poaceae</taxon>
        <taxon>PACMAD clade</taxon>
        <taxon>Chloridoideae</taxon>
        <taxon>Eragrostideae</taxon>
        <taxon>Eragrostidinae</taxon>
        <taxon>Eragrostis</taxon>
    </lineage>
</organism>
<feature type="domain" description="F-box" evidence="1">
    <location>
        <begin position="14"/>
        <end position="48"/>
    </location>
</feature>
<dbReference type="PANTHER" id="PTHR31672:SF2">
    <property type="entry name" value="F-BOX DOMAIN-CONTAINING PROTEIN"/>
    <property type="match status" value="1"/>
</dbReference>
<dbReference type="OrthoDB" id="670864at2759"/>
<dbReference type="InterPro" id="IPR017451">
    <property type="entry name" value="F-box-assoc_interact_dom"/>
</dbReference>
<dbReference type="PANTHER" id="PTHR31672">
    <property type="entry name" value="BNACNNG10540D PROTEIN"/>
    <property type="match status" value="1"/>
</dbReference>
<dbReference type="Gene3D" id="1.20.1280.50">
    <property type="match status" value="1"/>
</dbReference>
<reference evidence="3 4" key="1">
    <citation type="journal article" date="2019" name="Sci. Rep.">
        <title>A high-quality genome of Eragrostis curvula grass provides insights into Poaceae evolution and supports new strategies to enhance forage quality.</title>
        <authorList>
            <person name="Carballo J."/>
            <person name="Santos B.A.C.M."/>
            <person name="Zappacosta D."/>
            <person name="Garbus I."/>
            <person name="Selva J.P."/>
            <person name="Gallo C.A."/>
            <person name="Diaz A."/>
            <person name="Albertini E."/>
            <person name="Caccamo M."/>
            <person name="Echenique V."/>
        </authorList>
    </citation>
    <scope>NUCLEOTIDE SEQUENCE [LARGE SCALE GENOMIC DNA]</scope>
    <source>
        <strain evidence="4">cv. Victoria</strain>
        <tissue evidence="3">Leaf</tissue>
    </source>
</reference>
<evidence type="ECO:0008006" key="5">
    <source>
        <dbReference type="Google" id="ProtNLM"/>
    </source>
</evidence>
<dbReference type="Proteomes" id="UP000324897">
    <property type="component" value="Unassembled WGS sequence"/>
</dbReference>
<protein>
    <recommendedName>
        <fullName evidence="5">F-box domain-containing protein</fullName>
    </recommendedName>
</protein>
<feature type="domain" description="F-box associated beta-propeller type 3" evidence="2">
    <location>
        <begin position="112"/>
        <end position="303"/>
    </location>
</feature>
<gene>
    <name evidence="3" type="ORF">EJB05_52577</name>
</gene>
<sequence>MATQGEPVEAKTALNDDVVTEILLRLPSLSVLRFHAVCRAWRALTSTPAFVAAHARRRPLDLISQHHMSAGSLLDTIPLDTLDEEKRRCLDPGHPPEASAYTCIEGMRRKHRLIACCDGLLLYECSQFAFPHYLVCNPVTRQWTAVPAPSSNKLTLPCGFYLHEPTGEHRILFLTNDEESGGMGFSASHFVRSLEAAETRRLGPASEAVHVMAPLFMAEGWYYRRTFHWLSHPEAKEDAGNIILAFDTVSETFRRMRRPTAARTWGHLFLMEMDGMLAMTAASRGVLDLWVLEDYSKDDTWRYLLRIDLPPTMMTADCAINVEPAILLIDYGNRSLGLYHLTEKRVLKEIQLRAGARYLFRDSLQRHAFF</sequence>
<evidence type="ECO:0000313" key="4">
    <source>
        <dbReference type="Proteomes" id="UP000324897"/>
    </source>
</evidence>
<dbReference type="InterPro" id="IPR050796">
    <property type="entry name" value="SCF_F-box_component"/>
</dbReference>
<dbReference type="AlphaFoldDB" id="A0A5J9SSH9"/>
<dbReference type="InterPro" id="IPR013187">
    <property type="entry name" value="F-box-assoc_dom_typ3"/>
</dbReference>
<dbReference type="Pfam" id="PF00646">
    <property type="entry name" value="F-box"/>
    <property type="match status" value="1"/>
</dbReference>
<comment type="caution">
    <text evidence="3">The sequence shown here is derived from an EMBL/GenBank/DDBJ whole genome shotgun (WGS) entry which is preliminary data.</text>
</comment>
<keyword evidence="4" id="KW-1185">Reference proteome</keyword>
<dbReference type="Gramene" id="TVU01930">
    <property type="protein sequence ID" value="TVU01930"/>
    <property type="gene ID" value="EJB05_52577"/>
</dbReference>